<evidence type="ECO:0000256" key="4">
    <source>
        <dbReference type="ARBA" id="ARBA00022692"/>
    </source>
</evidence>
<organism evidence="10 11">
    <name type="scientific">Hamadaea flava</name>
    <dbReference type="NCBI Taxonomy" id="1742688"/>
    <lineage>
        <taxon>Bacteria</taxon>
        <taxon>Bacillati</taxon>
        <taxon>Actinomycetota</taxon>
        <taxon>Actinomycetes</taxon>
        <taxon>Micromonosporales</taxon>
        <taxon>Micromonosporaceae</taxon>
        <taxon>Hamadaea</taxon>
    </lineage>
</organism>
<evidence type="ECO:0000259" key="9">
    <source>
        <dbReference type="PROSITE" id="PS50928"/>
    </source>
</evidence>
<keyword evidence="6 7" id="KW-0472">Membrane</keyword>
<comment type="similarity">
    <text evidence="7">Belongs to the binding-protein-dependent transport system permease family.</text>
</comment>
<evidence type="ECO:0000313" key="11">
    <source>
        <dbReference type="Proteomes" id="UP001595816"/>
    </source>
</evidence>
<dbReference type="PANTHER" id="PTHR43386:SF1">
    <property type="entry name" value="D,D-DIPEPTIDE TRANSPORT SYSTEM PERMEASE PROTEIN DDPC-RELATED"/>
    <property type="match status" value="1"/>
</dbReference>
<dbReference type="CDD" id="cd06261">
    <property type="entry name" value="TM_PBP2"/>
    <property type="match status" value="1"/>
</dbReference>
<evidence type="ECO:0000256" key="7">
    <source>
        <dbReference type="RuleBase" id="RU363032"/>
    </source>
</evidence>
<evidence type="ECO:0000256" key="5">
    <source>
        <dbReference type="ARBA" id="ARBA00022989"/>
    </source>
</evidence>
<comment type="subcellular location">
    <subcellularLocation>
        <location evidence="1 7">Cell membrane</location>
        <topology evidence="1 7">Multi-pass membrane protein</topology>
    </subcellularLocation>
</comment>
<keyword evidence="3" id="KW-1003">Cell membrane</keyword>
<feature type="transmembrane region" description="Helical" evidence="7">
    <location>
        <begin position="151"/>
        <end position="174"/>
    </location>
</feature>
<evidence type="ECO:0000313" key="10">
    <source>
        <dbReference type="EMBL" id="MFC4135255.1"/>
    </source>
</evidence>
<dbReference type="PANTHER" id="PTHR43386">
    <property type="entry name" value="OLIGOPEPTIDE TRANSPORT SYSTEM PERMEASE PROTEIN APPC"/>
    <property type="match status" value="1"/>
</dbReference>
<dbReference type="EMBL" id="JBHSAY010000020">
    <property type="protein sequence ID" value="MFC4135255.1"/>
    <property type="molecule type" value="Genomic_DNA"/>
</dbReference>
<dbReference type="PROSITE" id="PS50928">
    <property type="entry name" value="ABC_TM1"/>
    <property type="match status" value="1"/>
</dbReference>
<feature type="transmembrane region" description="Helical" evidence="7">
    <location>
        <begin position="106"/>
        <end position="130"/>
    </location>
</feature>
<name>A0ABV8LW89_9ACTN</name>
<gene>
    <name evidence="10" type="ORF">ACFOZ4_31985</name>
</gene>
<proteinExistence type="inferred from homology"/>
<dbReference type="InterPro" id="IPR035906">
    <property type="entry name" value="MetI-like_sf"/>
</dbReference>
<evidence type="ECO:0000256" key="8">
    <source>
        <dbReference type="SAM" id="MobiDB-lite"/>
    </source>
</evidence>
<feature type="region of interest" description="Disordered" evidence="8">
    <location>
        <begin position="1"/>
        <end position="28"/>
    </location>
</feature>
<sequence length="305" mass="32107">METTTDRASLPRQPGSKPPEPAAAPKARTKLGRPRIIGALTVIALYVIAAVVGPILLHYDPVATDLGVRLKPPGTRLPDGSVAIFGTDQVGQDIFAQMLQGARVSITVGLATLVLAGLIGIAAGVVAGYFGGWLDAVLMRLADVQLTFPSLLLAVFIAAILGPSVVNVVIVLAISNWVTFARVTRSQVLAIQRRDFVDATRTLGARTWHLITRSILPSAAAPILVVATVELGHVILAEASLSFLGLGSPASTPSWGVTIAHGRDYLSNAWWISTIPGIGLALLVISFGVLGDALRDRFDPRLRSL</sequence>
<reference evidence="11" key="1">
    <citation type="journal article" date="2019" name="Int. J. Syst. Evol. Microbiol.">
        <title>The Global Catalogue of Microorganisms (GCM) 10K type strain sequencing project: providing services to taxonomists for standard genome sequencing and annotation.</title>
        <authorList>
            <consortium name="The Broad Institute Genomics Platform"/>
            <consortium name="The Broad Institute Genome Sequencing Center for Infectious Disease"/>
            <person name="Wu L."/>
            <person name="Ma J."/>
        </authorList>
    </citation>
    <scope>NUCLEOTIDE SEQUENCE [LARGE SCALE GENOMIC DNA]</scope>
    <source>
        <strain evidence="11">CGMCC 4.7289</strain>
    </source>
</reference>
<feature type="transmembrane region" description="Helical" evidence="7">
    <location>
        <begin position="270"/>
        <end position="294"/>
    </location>
</feature>
<evidence type="ECO:0000256" key="1">
    <source>
        <dbReference type="ARBA" id="ARBA00004651"/>
    </source>
</evidence>
<dbReference type="Proteomes" id="UP001595816">
    <property type="component" value="Unassembled WGS sequence"/>
</dbReference>
<dbReference type="RefSeq" id="WP_253763129.1">
    <property type="nucleotide sequence ID" value="NZ_JAMZDZ010000001.1"/>
</dbReference>
<dbReference type="Pfam" id="PF00528">
    <property type="entry name" value="BPD_transp_1"/>
    <property type="match status" value="1"/>
</dbReference>
<evidence type="ECO:0000256" key="3">
    <source>
        <dbReference type="ARBA" id="ARBA00022475"/>
    </source>
</evidence>
<evidence type="ECO:0000256" key="2">
    <source>
        <dbReference type="ARBA" id="ARBA00022448"/>
    </source>
</evidence>
<accession>A0ABV8LW89</accession>
<dbReference type="Gene3D" id="1.10.3720.10">
    <property type="entry name" value="MetI-like"/>
    <property type="match status" value="1"/>
</dbReference>
<keyword evidence="4 7" id="KW-0812">Transmembrane</keyword>
<keyword evidence="5 7" id="KW-1133">Transmembrane helix</keyword>
<feature type="domain" description="ABC transmembrane type-1" evidence="9">
    <location>
        <begin position="102"/>
        <end position="291"/>
    </location>
</feature>
<dbReference type="SUPFAM" id="SSF161098">
    <property type="entry name" value="MetI-like"/>
    <property type="match status" value="1"/>
</dbReference>
<evidence type="ECO:0000256" key="6">
    <source>
        <dbReference type="ARBA" id="ARBA00023136"/>
    </source>
</evidence>
<dbReference type="InterPro" id="IPR050366">
    <property type="entry name" value="BP-dependent_transpt_permease"/>
</dbReference>
<protein>
    <submittedName>
        <fullName evidence="10">ABC transporter permease</fullName>
    </submittedName>
</protein>
<comment type="caution">
    <text evidence="10">The sequence shown here is derived from an EMBL/GenBank/DDBJ whole genome shotgun (WGS) entry which is preliminary data.</text>
</comment>
<keyword evidence="11" id="KW-1185">Reference proteome</keyword>
<keyword evidence="2 7" id="KW-0813">Transport</keyword>
<feature type="transmembrane region" description="Helical" evidence="7">
    <location>
        <begin position="36"/>
        <end position="57"/>
    </location>
</feature>
<dbReference type="InterPro" id="IPR000515">
    <property type="entry name" value="MetI-like"/>
</dbReference>